<feature type="region of interest" description="Disordered" evidence="10">
    <location>
        <begin position="1"/>
        <end position="82"/>
    </location>
</feature>
<evidence type="ECO:0000259" key="11">
    <source>
        <dbReference type="PROSITE" id="PS50011"/>
    </source>
</evidence>
<evidence type="ECO:0000313" key="13">
    <source>
        <dbReference type="Proteomes" id="UP000189911"/>
    </source>
</evidence>
<dbReference type="InterPro" id="IPR011009">
    <property type="entry name" value="Kinase-like_dom_sf"/>
</dbReference>
<evidence type="ECO:0000256" key="3">
    <source>
        <dbReference type="ARBA" id="ARBA00022679"/>
    </source>
</evidence>
<gene>
    <name evidence="12" type="ORF">LANO_0G04280G</name>
</gene>
<dbReference type="OrthoDB" id="4062651at2759"/>
<dbReference type="GO" id="GO:0005524">
    <property type="term" value="F:ATP binding"/>
    <property type="evidence" value="ECO:0007669"/>
    <property type="project" value="UniProtKB-UniRule"/>
</dbReference>
<dbReference type="SUPFAM" id="SSF56112">
    <property type="entry name" value="Protein kinase-like (PK-like)"/>
    <property type="match status" value="1"/>
</dbReference>
<dbReference type="PROSITE" id="PS00108">
    <property type="entry name" value="PROTEIN_KINASE_ST"/>
    <property type="match status" value="1"/>
</dbReference>
<feature type="compositionally biased region" description="Low complexity" evidence="10">
    <location>
        <begin position="677"/>
        <end position="686"/>
    </location>
</feature>
<keyword evidence="3" id="KW-0808">Transferase</keyword>
<evidence type="ECO:0000256" key="6">
    <source>
        <dbReference type="ARBA" id="ARBA00022840"/>
    </source>
</evidence>
<evidence type="ECO:0000256" key="1">
    <source>
        <dbReference type="ARBA" id="ARBA00012513"/>
    </source>
</evidence>
<feature type="compositionally biased region" description="Polar residues" evidence="10">
    <location>
        <begin position="722"/>
        <end position="734"/>
    </location>
</feature>
<feature type="compositionally biased region" description="Polar residues" evidence="10">
    <location>
        <begin position="1"/>
        <end position="33"/>
    </location>
</feature>
<dbReference type="EMBL" id="LT598453">
    <property type="protein sequence ID" value="SCV03461.1"/>
    <property type="molecule type" value="Genomic_DNA"/>
</dbReference>
<feature type="region of interest" description="Disordered" evidence="10">
    <location>
        <begin position="717"/>
        <end position="736"/>
    </location>
</feature>
<keyword evidence="5" id="KW-0418">Kinase</keyword>
<evidence type="ECO:0000256" key="5">
    <source>
        <dbReference type="ARBA" id="ARBA00022777"/>
    </source>
</evidence>
<evidence type="ECO:0000256" key="10">
    <source>
        <dbReference type="SAM" id="MobiDB-lite"/>
    </source>
</evidence>
<evidence type="ECO:0000256" key="7">
    <source>
        <dbReference type="ARBA" id="ARBA00047899"/>
    </source>
</evidence>
<comment type="catalytic activity">
    <reaction evidence="7">
        <text>L-threonyl-[protein] + ATP = O-phospho-L-threonyl-[protein] + ADP + H(+)</text>
        <dbReference type="Rhea" id="RHEA:46608"/>
        <dbReference type="Rhea" id="RHEA-COMP:11060"/>
        <dbReference type="Rhea" id="RHEA-COMP:11605"/>
        <dbReference type="ChEBI" id="CHEBI:15378"/>
        <dbReference type="ChEBI" id="CHEBI:30013"/>
        <dbReference type="ChEBI" id="CHEBI:30616"/>
        <dbReference type="ChEBI" id="CHEBI:61977"/>
        <dbReference type="ChEBI" id="CHEBI:456216"/>
        <dbReference type="EC" id="2.7.11.1"/>
    </reaction>
</comment>
<dbReference type="InterPro" id="IPR017441">
    <property type="entry name" value="Protein_kinase_ATP_BS"/>
</dbReference>
<evidence type="ECO:0000256" key="8">
    <source>
        <dbReference type="ARBA" id="ARBA00048679"/>
    </source>
</evidence>
<dbReference type="EC" id="2.7.11.1" evidence="1"/>
<feature type="binding site" evidence="9">
    <location>
        <position position="461"/>
    </location>
    <ligand>
        <name>ATP</name>
        <dbReference type="ChEBI" id="CHEBI:30616"/>
    </ligand>
</feature>
<feature type="region of interest" description="Disordered" evidence="10">
    <location>
        <begin position="615"/>
        <end position="635"/>
    </location>
</feature>
<feature type="region of interest" description="Disordered" evidence="10">
    <location>
        <begin position="115"/>
        <end position="149"/>
    </location>
</feature>
<dbReference type="PANTHER" id="PTHR24343:SF572">
    <property type="entry name" value="FATTY ACYL-COA SYNTHETASE AND RNA PROCESSING-ASSOCIATED KINASE 1-RELATED"/>
    <property type="match status" value="1"/>
</dbReference>
<feature type="domain" description="Protein kinase" evidence="11">
    <location>
        <begin position="426"/>
        <end position="844"/>
    </location>
</feature>
<dbReference type="PANTHER" id="PTHR24343">
    <property type="entry name" value="SERINE/THREONINE KINASE"/>
    <property type="match status" value="1"/>
</dbReference>
<dbReference type="AlphaFoldDB" id="A0A1G4KGG9"/>
<protein>
    <recommendedName>
        <fullName evidence="1">non-specific serine/threonine protein kinase</fullName>
        <ecNumber evidence="1">2.7.11.1</ecNumber>
    </recommendedName>
</protein>
<evidence type="ECO:0000256" key="9">
    <source>
        <dbReference type="PROSITE-ProRule" id="PRU10141"/>
    </source>
</evidence>
<evidence type="ECO:0000256" key="2">
    <source>
        <dbReference type="ARBA" id="ARBA00022527"/>
    </source>
</evidence>
<keyword evidence="2" id="KW-0723">Serine/threonine-protein kinase</keyword>
<dbReference type="InterPro" id="IPR008271">
    <property type="entry name" value="Ser/Thr_kinase_AS"/>
</dbReference>
<keyword evidence="6 9" id="KW-0067">ATP-binding</keyword>
<dbReference type="Proteomes" id="UP000189911">
    <property type="component" value="Chromosome G"/>
</dbReference>
<reference evidence="13" key="1">
    <citation type="submission" date="2016-03" db="EMBL/GenBank/DDBJ databases">
        <authorList>
            <person name="Devillers Hugo."/>
        </authorList>
    </citation>
    <scope>NUCLEOTIDE SEQUENCE [LARGE SCALE GENOMIC DNA]</scope>
</reference>
<dbReference type="PROSITE" id="PS00107">
    <property type="entry name" value="PROTEIN_KINASE_ATP"/>
    <property type="match status" value="1"/>
</dbReference>
<dbReference type="InterPro" id="IPR000719">
    <property type="entry name" value="Prot_kinase_dom"/>
</dbReference>
<feature type="region of interest" description="Disordered" evidence="10">
    <location>
        <begin position="677"/>
        <end position="697"/>
    </location>
</feature>
<dbReference type="GO" id="GO:0005938">
    <property type="term" value="C:cell cortex"/>
    <property type="evidence" value="ECO:0007669"/>
    <property type="project" value="TreeGrafter"/>
</dbReference>
<evidence type="ECO:0000313" key="12">
    <source>
        <dbReference type="EMBL" id="SCV03461.1"/>
    </source>
</evidence>
<comment type="catalytic activity">
    <reaction evidence="8">
        <text>L-seryl-[protein] + ATP = O-phospho-L-seryl-[protein] + ADP + H(+)</text>
        <dbReference type="Rhea" id="RHEA:17989"/>
        <dbReference type="Rhea" id="RHEA-COMP:9863"/>
        <dbReference type="Rhea" id="RHEA-COMP:11604"/>
        <dbReference type="ChEBI" id="CHEBI:15378"/>
        <dbReference type="ChEBI" id="CHEBI:29999"/>
        <dbReference type="ChEBI" id="CHEBI:30616"/>
        <dbReference type="ChEBI" id="CHEBI:83421"/>
        <dbReference type="ChEBI" id="CHEBI:456216"/>
        <dbReference type="EC" id="2.7.11.1"/>
    </reaction>
</comment>
<dbReference type="PROSITE" id="PS50011">
    <property type="entry name" value="PROTEIN_KINASE_DOM"/>
    <property type="match status" value="1"/>
</dbReference>
<organism evidence="12 13">
    <name type="scientific">Lachancea nothofagi CBS 11611</name>
    <dbReference type="NCBI Taxonomy" id="1266666"/>
    <lineage>
        <taxon>Eukaryota</taxon>
        <taxon>Fungi</taxon>
        <taxon>Dikarya</taxon>
        <taxon>Ascomycota</taxon>
        <taxon>Saccharomycotina</taxon>
        <taxon>Saccharomycetes</taxon>
        <taxon>Saccharomycetales</taxon>
        <taxon>Saccharomycetaceae</taxon>
        <taxon>Lachancea</taxon>
    </lineage>
</organism>
<dbReference type="GO" id="GO:0004674">
    <property type="term" value="F:protein serine/threonine kinase activity"/>
    <property type="evidence" value="ECO:0007669"/>
    <property type="project" value="UniProtKB-KW"/>
</dbReference>
<dbReference type="Pfam" id="PF00069">
    <property type="entry name" value="Pkinase"/>
    <property type="match status" value="2"/>
</dbReference>
<accession>A0A1G4KGG9</accession>
<evidence type="ECO:0000256" key="4">
    <source>
        <dbReference type="ARBA" id="ARBA00022741"/>
    </source>
</evidence>
<dbReference type="CDD" id="cd00180">
    <property type="entry name" value="PKc"/>
    <property type="match status" value="1"/>
</dbReference>
<proteinExistence type="predicted"/>
<keyword evidence="13" id="KW-1185">Reference proteome</keyword>
<name>A0A1G4KGG9_9SACH</name>
<dbReference type="SMART" id="SM00220">
    <property type="entry name" value="S_TKc"/>
    <property type="match status" value="1"/>
</dbReference>
<keyword evidence="4 9" id="KW-0547">Nucleotide-binding</keyword>
<dbReference type="Gene3D" id="1.10.510.10">
    <property type="entry name" value="Transferase(Phosphotransferase) domain 1"/>
    <property type="match status" value="2"/>
</dbReference>
<sequence>MANRLESTPNSKLSTQLQNFASKSGTQNDSSETFKAPSNDLAIGDKSENSSGTGDDETNVKEHENDGLFFKPRAMYRQDQQARSRSTLIRVYSENERSNFNDSTGTRLYDDLKYRPVHHDGAGGSPVKSSPIEIASKSKRRHSSSLEEERELYRNATQWAERGYFDMQDEYIPDFDFSNAVSQWQSDENLLGARTVTVDPQDSVESPCYNNWADYEADISRSSSVSSSSMVLRSSHAKVAPIPLPRTSLPIVPPNRPLRHDYSNIFSEKLSQTSPLSYARTRPVPALNTQPNNDSLRFFKRQRSGLDLESPSSPLAATPLYSNASSIEGALSTEELKDMITHLPEDFLALPYSQRKKILIERFPGIDYKAMMAGLKRMYLTSAKSSTQLQGNRSRRGSLASQFLSSFTPSSSLSKPTDKGTIVMGHSLGKIIGFGAWGMIRECYKITETAQDNEVPPSAVKAVKIVRFRNNAVVKTQVLKEVRLWSKMKHENLLPLIKWKMEDDYAVYCLTNKINDGTLYDLVASWGNTKESTIALPLRCRLTAELGLQIVRALKYMHSQQIVHGDVKLENCLLMERDENQWNVILCDFGMSSEFGKSADTVDGQERKLKFEKADYQDCDPPKSDPVASSRQLPAVSRSVSNSVLTSSVKQLKNVHMSRGDTPLGVSSFPKHYGPSLSSASLSNNLPTKHDLKRTSAAPATAIIKSTTREIQALAQPDFLPSSPSDGNSHSPNHIGSLPYAAPELLDPVPPPLLPPADVWALGVTLYTMLMGKLLFKHDYEPRLRAMIAAGKYDVKPLEKVCNANNPEQGSSQALLSAVKGCLLKDISERWNLDAVEISLTSYLDSLRTEKYKT</sequence>